<organism evidence="1 2">
    <name type="scientific">Russula earlei</name>
    <dbReference type="NCBI Taxonomy" id="71964"/>
    <lineage>
        <taxon>Eukaryota</taxon>
        <taxon>Fungi</taxon>
        <taxon>Dikarya</taxon>
        <taxon>Basidiomycota</taxon>
        <taxon>Agaricomycotina</taxon>
        <taxon>Agaricomycetes</taxon>
        <taxon>Russulales</taxon>
        <taxon>Russulaceae</taxon>
        <taxon>Russula</taxon>
    </lineage>
</organism>
<dbReference type="EMBL" id="JAGFNK010000119">
    <property type="protein sequence ID" value="KAI9507583.1"/>
    <property type="molecule type" value="Genomic_DNA"/>
</dbReference>
<name>A0ACC0U7I2_9AGAM</name>
<dbReference type="Proteomes" id="UP001207468">
    <property type="component" value="Unassembled WGS sequence"/>
</dbReference>
<accession>A0ACC0U7I2</accession>
<proteinExistence type="predicted"/>
<evidence type="ECO:0000313" key="1">
    <source>
        <dbReference type="EMBL" id="KAI9507583.1"/>
    </source>
</evidence>
<evidence type="ECO:0000313" key="2">
    <source>
        <dbReference type="Proteomes" id="UP001207468"/>
    </source>
</evidence>
<comment type="caution">
    <text evidence="1">The sequence shown here is derived from an EMBL/GenBank/DDBJ whole genome shotgun (WGS) entry which is preliminary data.</text>
</comment>
<sequence length="520" mass="56781">MMELPFRGRNFSGGPNAYTHRQHRSSSSASFRHSSHPSDGSPSTRETSRKASLQLDFIIVGGGIAGLSAAYALAASGHRVQVLEQANGFKNRPGGIRLPPNATRILSHWGVENELIQQASVTASSSILDLKTGRSIGQSAWHVGLIEEMGSSFLMIHHADLLEILYRLASSAGTCVKFGVTVEAVEPPREAPPENGPISTSIAGPSSHTRPSVRLKTGEVLYADVIIGADGRRSIVRRVVTDEEEPEVTSIGLSMYTGCVPMAEVRKYAPLRQLTDAGWPIWVGDGRVVLGYPVRRHQEFAIHVWWEDQTGSTAVTRPGAHDSWDPTTSLISLRYKEKQMDPRLRFLLDKVGPVSRQPWLVLPSPDSWVDESESIMLIGDAAHPQGPGTTYGCTLALEDAATLGTLFSHLGSAEQVPTLLYAYQDLRKWRSEMLGSLEQHNADVAFSSPPRIRDGLVRWTALPSDAPEPPPGSGPTDAELAEISEVWGYYAIDAADEWWVEWGMLRERSKLTRAGIGSGR</sequence>
<keyword evidence="2" id="KW-1185">Reference proteome</keyword>
<protein>
    <submittedName>
        <fullName evidence="1">FAD/NAD-P-binding domain-containing protein</fullName>
    </submittedName>
</protein>
<gene>
    <name evidence="1" type="ORF">F5148DRAFT_92664</name>
</gene>
<reference evidence="1" key="1">
    <citation type="submission" date="2021-03" db="EMBL/GenBank/DDBJ databases">
        <title>Evolutionary priming and transition to the ectomycorrhizal habit in an iconic lineage of mushroom-forming fungi: is preadaptation a requirement?</title>
        <authorList>
            <consortium name="DOE Joint Genome Institute"/>
            <person name="Looney B.P."/>
            <person name="Miyauchi S."/>
            <person name="Morin E."/>
            <person name="Drula E."/>
            <person name="Courty P.E."/>
            <person name="Chicoki N."/>
            <person name="Fauchery L."/>
            <person name="Kohler A."/>
            <person name="Kuo A."/>
            <person name="LaButti K."/>
            <person name="Pangilinan J."/>
            <person name="Lipzen A."/>
            <person name="Riley R."/>
            <person name="Andreopoulos W."/>
            <person name="He G."/>
            <person name="Johnson J."/>
            <person name="Barry K.W."/>
            <person name="Grigoriev I.V."/>
            <person name="Nagy L."/>
            <person name="Hibbett D."/>
            <person name="Henrissat B."/>
            <person name="Matheny P.B."/>
            <person name="Labbe J."/>
            <person name="Martin A.F."/>
        </authorList>
    </citation>
    <scope>NUCLEOTIDE SEQUENCE</scope>
    <source>
        <strain evidence="1">BPL698</strain>
    </source>
</reference>